<evidence type="ECO:0000313" key="2">
    <source>
        <dbReference type="Proteomes" id="UP000003505"/>
    </source>
</evidence>
<proteinExistence type="predicted"/>
<comment type="caution">
    <text evidence="1">The sequence shown here is derived from an EMBL/GenBank/DDBJ whole genome shotgun (WGS) entry which is preliminary data.</text>
</comment>
<reference evidence="1 2" key="1">
    <citation type="submission" date="2009-09" db="EMBL/GenBank/DDBJ databases">
        <authorList>
            <person name="Weinstock G."/>
            <person name="Sodergren E."/>
            <person name="Clifton S."/>
            <person name="Fulton L."/>
            <person name="Fulton B."/>
            <person name="Courtney L."/>
            <person name="Fronick C."/>
            <person name="Harrison M."/>
            <person name="Strong C."/>
            <person name="Farmer C."/>
            <person name="Delahaunty K."/>
            <person name="Markovic C."/>
            <person name="Hall O."/>
            <person name="Minx P."/>
            <person name="Tomlinson C."/>
            <person name="Mitreva M."/>
            <person name="Nelson J."/>
            <person name="Hou S."/>
            <person name="Wollam A."/>
            <person name="Pepin K.H."/>
            <person name="Johnson M."/>
            <person name="Bhonagiri V."/>
            <person name="Nash W.E."/>
            <person name="Warren W."/>
            <person name="Chinwalla A."/>
            <person name="Mardis E.R."/>
            <person name="Wilson R.K."/>
        </authorList>
    </citation>
    <scope>NUCLEOTIDE SEQUENCE [LARGE SCALE GENOMIC DNA]</scope>
    <source>
        <strain evidence="2">ATCC 35185 / DSM 20758 / VPI D19B-28</strain>
    </source>
</reference>
<sequence length="51" mass="5996">MRDFTVRHRAQKSDALVCKEQETRFSLCLQSLHSTRLWEMDKDAKDVVTGK</sequence>
<gene>
    <name evidence="1" type="ORF">SELSPUOL_02150</name>
</gene>
<dbReference type="Proteomes" id="UP000003505">
    <property type="component" value="Unassembled WGS sequence"/>
</dbReference>
<name>C9LXE2_SELS3</name>
<organism evidence="1 2">
    <name type="scientific">Selenomonas sputigena (strain ATCC 35185 / DSM 20758 / CCUG 44933 / VPI D19B-28)</name>
    <dbReference type="NCBI Taxonomy" id="546271"/>
    <lineage>
        <taxon>Bacteria</taxon>
        <taxon>Bacillati</taxon>
        <taxon>Bacillota</taxon>
        <taxon>Negativicutes</taxon>
        <taxon>Selenomonadales</taxon>
        <taxon>Selenomonadaceae</taxon>
        <taxon>Selenomonas</taxon>
    </lineage>
</organism>
<evidence type="ECO:0000313" key="1">
    <source>
        <dbReference type="EMBL" id="EEX76325.1"/>
    </source>
</evidence>
<accession>C9LXE2</accession>
<dbReference type="AlphaFoldDB" id="C9LXE2"/>
<protein>
    <submittedName>
        <fullName evidence="1">Uncharacterized protein</fullName>
    </submittedName>
</protein>
<dbReference type="EMBL" id="ACKP02000049">
    <property type="protein sequence ID" value="EEX76325.1"/>
    <property type="molecule type" value="Genomic_DNA"/>
</dbReference>